<feature type="domain" description="PAC" evidence="4">
    <location>
        <begin position="699"/>
        <end position="752"/>
    </location>
</feature>
<feature type="coiled-coil region" evidence="1">
    <location>
        <begin position="743"/>
        <end position="851"/>
    </location>
</feature>
<feature type="domain" description="PAC" evidence="4">
    <location>
        <begin position="212"/>
        <end position="268"/>
    </location>
</feature>
<dbReference type="EMBL" id="CP003345">
    <property type="protein sequence ID" value="AFM04438.1"/>
    <property type="molecule type" value="Genomic_DNA"/>
</dbReference>
<dbReference type="InterPro" id="IPR052155">
    <property type="entry name" value="Biofilm_reg_signaling"/>
</dbReference>
<dbReference type="InterPro" id="IPR036457">
    <property type="entry name" value="PPM-type-like_dom_sf"/>
</dbReference>
<proteinExistence type="predicted"/>
<feature type="coiled-coil region" evidence="1">
    <location>
        <begin position="968"/>
        <end position="1075"/>
    </location>
</feature>
<dbReference type="PANTHER" id="PTHR44757:SF2">
    <property type="entry name" value="BIOFILM ARCHITECTURE MAINTENANCE PROTEIN MBAA"/>
    <property type="match status" value="1"/>
</dbReference>
<feature type="domain" description="Phytochrome chromophore attachment site" evidence="2">
    <location>
        <begin position="463"/>
        <end position="556"/>
    </location>
</feature>
<dbReference type="Gene3D" id="3.30.450.40">
    <property type="match status" value="1"/>
</dbReference>
<dbReference type="NCBIfam" id="TIGR00229">
    <property type="entry name" value="sensory_box"/>
    <property type="match status" value="4"/>
</dbReference>
<accession>I4AKF3</accession>
<dbReference type="eggNOG" id="COG1196">
    <property type="taxonomic scope" value="Bacteria"/>
</dbReference>
<evidence type="ECO:0000256" key="1">
    <source>
        <dbReference type="SAM" id="Coils"/>
    </source>
</evidence>
<keyword evidence="6" id="KW-1185">Reference proteome</keyword>
<sequence>MNKDITGNELQLYKSFYVNYPDAILVLQDGVIIECNELGHAFFQIDDEQELLDKKISDFLAPKKIEQTDLEHHFTKCLLEGKDTFEWVFQNKKEKVTVTIFLSRVEVGAKTFIQVILRDITEYKKIEQGLKKSIEEVETENTVFKLVVDNLPQGIFWKDLDCAYLGVNKLLAQIGGFKDTKELIGKSDFDMPWTEEESMAYQKDDKDVMQNDKAKLNIVETQTNIDGEKTWLKTSKIPLKDKKGDVFGLVGIFEDITDQKEIEQNNDFLVKELEEQNRKTSAITDVLDKSAIISMTDKKGVIIKVNEEFCQVSKYSEEELLGKTHSIVNSEYHDKEFWKSMWRDISKGKTWRADVKNKAKDGSFYWVDTVINSIVDSEGKIEGYLSIRYLITKRKQQEIDLQIKHEQLATTEEELRQNLEELEAQRDYIQDVNEEIKLKSAALEKNSQALLKLNKNPDIYTGNLDTAFEIITQKIAKILDIERVSIWKYDTTSEAKVICQKKYEKTEENQTFTKGMEIEQKDVPIYFEKIIAEKNIIAEVSQNNPALVEFIDNYLKPLKIKSVLNIPYYLDGGFAGVISCETQAKHKKWTQEDVSFVKGISDAITLVIKTKQQLEEQEKVKQSEKLLFQFLEKIPIGISIIDSNKMMFYSNEILKNIFPNGMNPKDGANTTNYKLNIAGTDTPYPKEKFPSSSVFKGITTSRDDIEVVRSDKRIPLEISASPVYSDTGEIIYAIATVQDITERKAKELEVKAKNDDLTATEEELRQNLEELEATQESMREKQTLIEETKRILEKQNTKLISNEEILKKAFNKMKLQEKQLLESFNAVQAQEEELRQNLEELETTQEALLKTQLEQEKLVSVIKNVDALIAITDMEGNTEFLNDRGRILSGFNDNYLGRNISAFHNEEGAKIAQEVIIPIVMQNGFWKGEHQLQNYITKELFQTLGNVFVIKNSLTQEPVGLASVQLDITEQKQLEKSIQEQNERLQASEEELRQNMEELEATQEAMREKQTLIEDAKLNLEKKNEKLASNEAVLKKAFQKMKKQDVQLRENLGALQTQEEELRQNMEELQTTQEVMAYQKDILEVSNRQITKSISYAETIQKAILPSKTLIKEVLPNSFVIYKPKDIVSGDFYWLSKHENKTLIGVIDCTGHGVPGAFMSLVGSNILSEIINQRGILQPNLIFQELHNGVVKKLNQKEGANNDGMDLTFCLIEEKSNGENLLTFAGVKQNLYIVRDKELIELKGNRRSIGGGKRDGERNYTQEEITLQKNDAVFLATDGYSDQANEERKSFSKKKFRELMIEVGHLSPKEQMKILEQRLTQHQKNTEQRDDITVFGFKIQN</sequence>
<dbReference type="InterPro" id="IPR000700">
    <property type="entry name" value="PAS-assoc_C"/>
</dbReference>
<dbReference type="OrthoDB" id="977447at2"/>
<dbReference type="Pfam" id="PF00989">
    <property type="entry name" value="PAS"/>
    <property type="match status" value="1"/>
</dbReference>
<evidence type="ECO:0000259" key="2">
    <source>
        <dbReference type="PROSITE" id="PS50046"/>
    </source>
</evidence>
<dbReference type="InterPro" id="IPR029016">
    <property type="entry name" value="GAF-like_dom_sf"/>
</dbReference>
<dbReference type="Pfam" id="PF13426">
    <property type="entry name" value="PAS_9"/>
    <property type="match status" value="2"/>
</dbReference>
<feature type="domain" description="PAC" evidence="4">
    <location>
        <begin position="349"/>
        <end position="403"/>
    </location>
</feature>
<gene>
    <name evidence="5" type="ordered locus">Fleli_2054</name>
</gene>
<dbReference type="KEGG" id="fli:Fleli_2054"/>
<dbReference type="Pfam" id="PF01590">
    <property type="entry name" value="GAF"/>
    <property type="match status" value="1"/>
</dbReference>
<dbReference type="SMART" id="SM00086">
    <property type="entry name" value="PAC"/>
    <property type="match status" value="5"/>
</dbReference>
<dbReference type="STRING" id="880071.Fleli_2054"/>
<dbReference type="Proteomes" id="UP000006054">
    <property type="component" value="Chromosome"/>
</dbReference>
<evidence type="ECO:0000313" key="6">
    <source>
        <dbReference type="Proteomes" id="UP000006054"/>
    </source>
</evidence>
<dbReference type="GO" id="GO:0006355">
    <property type="term" value="P:regulation of DNA-templated transcription"/>
    <property type="evidence" value="ECO:0007669"/>
    <property type="project" value="InterPro"/>
</dbReference>
<organism evidence="5 6">
    <name type="scientific">Bernardetia litoralis (strain ATCC 23117 / DSM 6794 / NBRC 15988 / NCIMB 1366 / Fx l1 / Sio-4)</name>
    <name type="common">Flexibacter litoralis</name>
    <dbReference type="NCBI Taxonomy" id="880071"/>
    <lineage>
        <taxon>Bacteria</taxon>
        <taxon>Pseudomonadati</taxon>
        <taxon>Bacteroidota</taxon>
        <taxon>Cytophagia</taxon>
        <taxon>Cytophagales</taxon>
        <taxon>Bernardetiaceae</taxon>
        <taxon>Bernardetia</taxon>
    </lineage>
</organism>
<dbReference type="InterPro" id="IPR000014">
    <property type="entry name" value="PAS"/>
</dbReference>
<dbReference type="InterPro" id="IPR035965">
    <property type="entry name" value="PAS-like_dom_sf"/>
</dbReference>
<dbReference type="InterPro" id="IPR013767">
    <property type="entry name" value="PAS_fold"/>
</dbReference>
<dbReference type="PROSITE" id="PS50113">
    <property type="entry name" value="PAC"/>
    <property type="match status" value="3"/>
</dbReference>
<dbReference type="InterPro" id="IPR003018">
    <property type="entry name" value="GAF"/>
</dbReference>
<dbReference type="CDD" id="cd00130">
    <property type="entry name" value="PAS"/>
    <property type="match status" value="1"/>
</dbReference>
<feature type="domain" description="PAS" evidence="3">
    <location>
        <begin position="279"/>
        <end position="331"/>
    </location>
</feature>
<dbReference type="InterPro" id="IPR001610">
    <property type="entry name" value="PAC"/>
</dbReference>
<dbReference type="InterPro" id="IPR001932">
    <property type="entry name" value="PPM-type_phosphatase-like_dom"/>
</dbReference>
<dbReference type="SMART" id="SM00091">
    <property type="entry name" value="PAS"/>
    <property type="match status" value="5"/>
</dbReference>
<dbReference type="PROSITE" id="PS50112">
    <property type="entry name" value="PAS"/>
    <property type="match status" value="1"/>
</dbReference>
<dbReference type="PROSITE" id="PS50046">
    <property type="entry name" value="PHYTOCHROME_2"/>
    <property type="match status" value="1"/>
</dbReference>
<dbReference type="SMART" id="SM00065">
    <property type="entry name" value="GAF"/>
    <property type="match status" value="1"/>
</dbReference>
<name>I4AKF3_BERLS</name>
<dbReference type="RefSeq" id="WP_014797885.1">
    <property type="nucleotide sequence ID" value="NC_018018.1"/>
</dbReference>
<dbReference type="Gene3D" id="3.60.40.10">
    <property type="entry name" value="PPM-type phosphatase domain"/>
    <property type="match status" value="1"/>
</dbReference>
<evidence type="ECO:0000313" key="5">
    <source>
        <dbReference type="EMBL" id="AFM04438.1"/>
    </source>
</evidence>
<dbReference type="HOGENOM" id="CLU_258342_0_0_10"/>
<evidence type="ECO:0000259" key="4">
    <source>
        <dbReference type="PROSITE" id="PS50113"/>
    </source>
</evidence>
<dbReference type="InterPro" id="IPR016132">
    <property type="entry name" value="Phyto_chromo_attachment"/>
</dbReference>
<dbReference type="eggNOG" id="COG2203">
    <property type="taxonomic scope" value="Bacteria"/>
</dbReference>
<dbReference type="eggNOG" id="COG3829">
    <property type="taxonomic scope" value="Bacteria"/>
</dbReference>
<dbReference type="eggNOG" id="COG2208">
    <property type="taxonomic scope" value="Bacteria"/>
</dbReference>
<keyword evidence="1" id="KW-0175">Coiled coil</keyword>
<reference evidence="6" key="1">
    <citation type="submission" date="2012-06" db="EMBL/GenBank/DDBJ databases">
        <title>The complete genome of Flexibacter litoralis DSM 6794.</title>
        <authorList>
            <person name="Lucas S."/>
            <person name="Copeland A."/>
            <person name="Lapidus A."/>
            <person name="Glavina del Rio T."/>
            <person name="Dalin E."/>
            <person name="Tice H."/>
            <person name="Bruce D."/>
            <person name="Goodwin L."/>
            <person name="Pitluck S."/>
            <person name="Peters L."/>
            <person name="Ovchinnikova G."/>
            <person name="Lu M."/>
            <person name="Kyrpides N."/>
            <person name="Mavromatis K."/>
            <person name="Ivanova N."/>
            <person name="Brettin T."/>
            <person name="Detter J.C."/>
            <person name="Han C."/>
            <person name="Larimer F."/>
            <person name="Land M."/>
            <person name="Hauser L."/>
            <person name="Markowitz V."/>
            <person name="Cheng J.-F."/>
            <person name="Hugenholtz P."/>
            <person name="Woyke T."/>
            <person name="Wu D."/>
            <person name="Spring S."/>
            <person name="Lang E."/>
            <person name="Kopitz M."/>
            <person name="Brambilla E."/>
            <person name="Klenk H.-P."/>
            <person name="Eisen J.A."/>
        </authorList>
    </citation>
    <scope>NUCLEOTIDE SEQUENCE [LARGE SCALE GENOMIC DNA]</scope>
    <source>
        <strain evidence="6">ATCC 23117 / DSM 6794 / NBRC 15988 / NCIMB 1366 / Sio-4</strain>
    </source>
</reference>
<dbReference type="Pfam" id="PF08448">
    <property type="entry name" value="PAS_4"/>
    <property type="match status" value="1"/>
</dbReference>
<feature type="coiled-coil region" evidence="1">
    <location>
        <begin position="394"/>
        <end position="439"/>
    </location>
</feature>
<protein>
    <submittedName>
        <fullName evidence="5">PAS domain S-box</fullName>
    </submittedName>
</protein>
<dbReference type="SUPFAM" id="SSF55781">
    <property type="entry name" value="GAF domain-like"/>
    <property type="match status" value="1"/>
</dbReference>
<dbReference type="PANTHER" id="PTHR44757">
    <property type="entry name" value="DIGUANYLATE CYCLASE DGCP"/>
    <property type="match status" value="1"/>
</dbReference>
<evidence type="ECO:0000259" key="3">
    <source>
        <dbReference type="PROSITE" id="PS50112"/>
    </source>
</evidence>
<dbReference type="InterPro" id="IPR013656">
    <property type="entry name" value="PAS_4"/>
</dbReference>
<dbReference type="Gene3D" id="3.30.450.20">
    <property type="entry name" value="PAS domain"/>
    <property type="match status" value="5"/>
</dbReference>
<dbReference type="SMART" id="SM00331">
    <property type="entry name" value="PP2C_SIG"/>
    <property type="match status" value="1"/>
</dbReference>
<dbReference type="SUPFAM" id="SSF55785">
    <property type="entry name" value="PYP-like sensor domain (PAS domain)"/>
    <property type="match status" value="5"/>
</dbReference>
<dbReference type="Pfam" id="PF07228">
    <property type="entry name" value="SpoIIE"/>
    <property type="match status" value="1"/>
</dbReference>